<comment type="subunit">
    <text evidence="5 16">Heteromultimer composed of HisG and HisZ subunits.</text>
</comment>
<keyword evidence="11 16" id="KW-0808">Transferase</keyword>
<reference evidence="18 19" key="1">
    <citation type="submission" date="2019-10" db="EMBL/GenBank/DDBJ databases">
        <title>Alkaliphilus serpentinus sp. nov. and Alkaliphilus pronyensis sp. nov., two novel anaerobic alkaliphilic species isolated from the serpentinized-hosted hydrothermal field of the Prony Bay (New Caledonia).</title>
        <authorList>
            <person name="Postec A."/>
        </authorList>
    </citation>
    <scope>NUCLEOTIDE SEQUENCE [LARGE SCALE GENOMIC DNA]</scope>
    <source>
        <strain evidence="18 19">LacT</strain>
    </source>
</reference>
<dbReference type="SUPFAM" id="SSF53850">
    <property type="entry name" value="Periplasmic binding protein-like II"/>
    <property type="match status" value="1"/>
</dbReference>
<keyword evidence="19" id="KW-1185">Reference proteome</keyword>
<evidence type="ECO:0000256" key="16">
    <source>
        <dbReference type="HAMAP-Rule" id="MF_01018"/>
    </source>
</evidence>
<dbReference type="GO" id="GO:0005737">
    <property type="term" value="C:cytoplasm"/>
    <property type="evidence" value="ECO:0007669"/>
    <property type="project" value="UniProtKB-SubCell"/>
</dbReference>
<gene>
    <name evidence="16" type="primary">hisG</name>
    <name evidence="18" type="ORF">F8153_02060</name>
</gene>
<dbReference type="InterPro" id="IPR024893">
    <property type="entry name" value="ATP_PRibTrfase_HisG_short"/>
</dbReference>
<evidence type="ECO:0000313" key="19">
    <source>
        <dbReference type="Proteomes" id="UP000465601"/>
    </source>
</evidence>
<comment type="pathway">
    <text evidence="3 16">Amino-acid biosynthesis; L-histidine biosynthesis; L-histidine from 5-phospho-alpha-D-ribose 1-diphosphate: step 1/9.</text>
</comment>
<evidence type="ECO:0000313" key="18">
    <source>
        <dbReference type="EMBL" id="KAB3532723.1"/>
    </source>
</evidence>
<dbReference type="NCBIfam" id="TIGR00070">
    <property type="entry name" value="hisG"/>
    <property type="match status" value="1"/>
</dbReference>
<dbReference type="GO" id="GO:0005524">
    <property type="term" value="F:ATP binding"/>
    <property type="evidence" value="ECO:0007669"/>
    <property type="project" value="UniProtKB-KW"/>
</dbReference>
<dbReference type="PANTHER" id="PTHR21403">
    <property type="entry name" value="ATP PHOSPHORIBOSYLTRANSFERASE ATP-PRTASE"/>
    <property type="match status" value="1"/>
</dbReference>
<dbReference type="PANTHER" id="PTHR21403:SF8">
    <property type="entry name" value="ATP PHOSPHORIBOSYLTRANSFERASE"/>
    <property type="match status" value="1"/>
</dbReference>
<keyword evidence="9 16" id="KW-0028">Amino-acid biosynthesis</keyword>
<dbReference type="OrthoDB" id="9801867at2"/>
<proteinExistence type="inferred from homology"/>
<evidence type="ECO:0000259" key="17">
    <source>
        <dbReference type="Pfam" id="PF01634"/>
    </source>
</evidence>
<dbReference type="InterPro" id="IPR001348">
    <property type="entry name" value="ATP_PRibTrfase_HisG"/>
</dbReference>
<evidence type="ECO:0000256" key="10">
    <source>
        <dbReference type="ARBA" id="ARBA00022676"/>
    </source>
</evidence>
<dbReference type="EMBL" id="WBZB01000007">
    <property type="protein sequence ID" value="KAB3532723.1"/>
    <property type="molecule type" value="Genomic_DNA"/>
</dbReference>
<evidence type="ECO:0000256" key="1">
    <source>
        <dbReference type="ARBA" id="ARBA00000915"/>
    </source>
</evidence>
<evidence type="ECO:0000256" key="12">
    <source>
        <dbReference type="ARBA" id="ARBA00022741"/>
    </source>
</evidence>
<keyword evidence="13 16" id="KW-0067">ATP-binding</keyword>
<evidence type="ECO:0000256" key="6">
    <source>
        <dbReference type="ARBA" id="ARBA00011946"/>
    </source>
</evidence>
<keyword evidence="8 16" id="KW-0963">Cytoplasm</keyword>
<dbReference type="GO" id="GO:0003879">
    <property type="term" value="F:ATP phosphoribosyltransferase activity"/>
    <property type="evidence" value="ECO:0007669"/>
    <property type="project" value="UniProtKB-UniRule"/>
</dbReference>
<dbReference type="HAMAP" id="MF_01018">
    <property type="entry name" value="HisG_Short"/>
    <property type="match status" value="1"/>
</dbReference>
<dbReference type="FunFam" id="3.40.190.10:FF:000008">
    <property type="entry name" value="ATP phosphoribosyltransferase"/>
    <property type="match status" value="1"/>
</dbReference>
<dbReference type="PROSITE" id="PS01316">
    <property type="entry name" value="ATP_P_PHORIBOSYLTR"/>
    <property type="match status" value="1"/>
</dbReference>
<dbReference type="Pfam" id="PF01634">
    <property type="entry name" value="HisG"/>
    <property type="match status" value="1"/>
</dbReference>
<keyword evidence="10 16" id="KW-0328">Glycosyltransferase</keyword>
<dbReference type="FunFam" id="3.40.190.10:FF:000011">
    <property type="entry name" value="ATP phosphoribosyltransferase"/>
    <property type="match status" value="1"/>
</dbReference>
<protein>
    <recommendedName>
        <fullName evidence="7 16">ATP phosphoribosyltransferase</fullName>
        <shortName evidence="16">ATP-PRT</shortName>
        <shortName evidence="16">ATP-PRTase</shortName>
        <ecNumber evidence="6 16">2.4.2.17</ecNumber>
    </recommendedName>
</protein>
<evidence type="ECO:0000256" key="3">
    <source>
        <dbReference type="ARBA" id="ARBA00004667"/>
    </source>
</evidence>
<dbReference type="AlphaFoldDB" id="A0A833M8E5"/>
<comment type="caution">
    <text evidence="18">The sequence shown here is derived from an EMBL/GenBank/DDBJ whole genome shotgun (WGS) entry which is preliminary data.</text>
</comment>
<dbReference type="GO" id="GO:0000105">
    <property type="term" value="P:L-histidine biosynthetic process"/>
    <property type="evidence" value="ECO:0007669"/>
    <property type="project" value="UniProtKB-UniRule"/>
</dbReference>
<dbReference type="RefSeq" id="WP_151864691.1">
    <property type="nucleotide sequence ID" value="NZ_WBZB01000007.1"/>
</dbReference>
<comment type="subcellular location">
    <subcellularLocation>
        <location evidence="2 16">Cytoplasm</location>
    </subcellularLocation>
</comment>
<dbReference type="EC" id="2.4.2.17" evidence="6 16"/>
<evidence type="ECO:0000256" key="2">
    <source>
        <dbReference type="ARBA" id="ARBA00004496"/>
    </source>
</evidence>
<evidence type="ECO:0000256" key="7">
    <source>
        <dbReference type="ARBA" id="ARBA00020998"/>
    </source>
</evidence>
<evidence type="ECO:0000256" key="11">
    <source>
        <dbReference type="ARBA" id="ARBA00022679"/>
    </source>
</evidence>
<keyword evidence="12 16" id="KW-0547">Nucleotide-binding</keyword>
<evidence type="ECO:0000256" key="14">
    <source>
        <dbReference type="ARBA" id="ARBA00023102"/>
    </source>
</evidence>
<accession>A0A833M8E5</accession>
<dbReference type="UniPathway" id="UPA00031">
    <property type="reaction ID" value="UER00006"/>
</dbReference>
<evidence type="ECO:0000256" key="8">
    <source>
        <dbReference type="ARBA" id="ARBA00022490"/>
    </source>
</evidence>
<evidence type="ECO:0000256" key="15">
    <source>
        <dbReference type="ARBA" id="ARBA00024861"/>
    </source>
</evidence>
<feature type="domain" description="ATP phosphoribosyltransferase catalytic" evidence="17">
    <location>
        <begin position="53"/>
        <end position="201"/>
    </location>
</feature>
<sequence>MEVVKIALTKGRLLKDQIKLLQAIGYDCNHISPQDRRLVQEIPDKGLQVVFLKAQDVPTYVEHGIVDMGIVGKDVLLEVKKKLYEVADLRFGRCHLAVAGRKGGIDGKRHLKVATKYPNIAKEFFAAKGQSVEIIKQEGSVELAPLLGLSDVILDIVETGSTLRANGLVVLEEVMEISARLVLNKVSYKTKLKLRQIIDEIDLQLKGGC</sequence>
<organism evidence="18 19">
    <name type="scientific">Alkaliphilus serpentinus</name>
    <dbReference type="NCBI Taxonomy" id="1482731"/>
    <lineage>
        <taxon>Bacteria</taxon>
        <taxon>Bacillati</taxon>
        <taxon>Bacillota</taxon>
        <taxon>Clostridia</taxon>
        <taxon>Peptostreptococcales</taxon>
        <taxon>Natronincolaceae</taxon>
        <taxon>Alkaliphilus</taxon>
    </lineage>
</organism>
<dbReference type="InterPro" id="IPR018198">
    <property type="entry name" value="ATP_PRibTrfase_CS"/>
</dbReference>
<comment type="similarity">
    <text evidence="4 16">Belongs to the ATP phosphoribosyltransferase family. Short subfamily.</text>
</comment>
<name>A0A833M8E5_9FIRM</name>
<keyword evidence="14 16" id="KW-0368">Histidine biosynthesis</keyword>
<evidence type="ECO:0000256" key="13">
    <source>
        <dbReference type="ARBA" id="ARBA00022840"/>
    </source>
</evidence>
<dbReference type="CDD" id="cd13595">
    <property type="entry name" value="PBP2_HisGs"/>
    <property type="match status" value="1"/>
</dbReference>
<evidence type="ECO:0000256" key="4">
    <source>
        <dbReference type="ARBA" id="ARBA00009489"/>
    </source>
</evidence>
<comment type="catalytic activity">
    <reaction evidence="1 16">
        <text>1-(5-phospho-beta-D-ribosyl)-ATP + diphosphate = 5-phospho-alpha-D-ribose 1-diphosphate + ATP</text>
        <dbReference type="Rhea" id="RHEA:18473"/>
        <dbReference type="ChEBI" id="CHEBI:30616"/>
        <dbReference type="ChEBI" id="CHEBI:33019"/>
        <dbReference type="ChEBI" id="CHEBI:58017"/>
        <dbReference type="ChEBI" id="CHEBI:73183"/>
        <dbReference type="EC" id="2.4.2.17"/>
    </reaction>
</comment>
<evidence type="ECO:0000256" key="5">
    <source>
        <dbReference type="ARBA" id="ARBA00011496"/>
    </source>
</evidence>
<evidence type="ECO:0000256" key="9">
    <source>
        <dbReference type="ARBA" id="ARBA00022605"/>
    </source>
</evidence>
<comment type="domain">
    <text evidence="16">Lacks the C-terminal regulatory region which is replaced by HisZ.</text>
</comment>
<dbReference type="InterPro" id="IPR013820">
    <property type="entry name" value="ATP_PRibTrfase_cat"/>
</dbReference>
<dbReference type="Proteomes" id="UP000465601">
    <property type="component" value="Unassembled WGS sequence"/>
</dbReference>
<comment type="function">
    <text evidence="15 16">Catalyzes the condensation of ATP and 5-phosphoribose 1-diphosphate to form N'-(5'-phosphoribosyl)-ATP (PR-ATP). Has a crucial role in the pathway because the rate of histidine biosynthesis seems to be controlled primarily by regulation of HisG enzymatic activity.</text>
</comment>
<dbReference type="Gene3D" id="3.40.190.10">
    <property type="entry name" value="Periplasmic binding protein-like II"/>
    <property type="match status" value="2"/>
</dbReference>